<proteinExistence type="predicted"/>
<reference evidence="1 2" key="1">
    <citation type="submission" date="2015-04" db="EMBL/GenBank/DDBJ databases">
        <authorList>
            <person name="Syromyatnikov M.Y."/>
            <person name="Popov V.N."/>
        </authorList>
    </citation>
    <scope>NUCLEOTIDE SEQUENCE [LARGE SCALE GENOMIC DNA]</scope>
</reference>
<dbReference type="EMBL" id="CVRI01000037">
    <property type="protein sequence ID" value="CRK93486.1"/>
    <property type="molecule type" value="Genomic_DNA"/>
</dbReference>
<dbReference type="AlphaFoldDB" id="A0A1J1I3P8"/>
<evidence type="ECO:0000313" key="1">
    <source>
        <dbReference type="EMBL" id="CRK93486.1"/>
    </source>
</evidence>
<gene>
    <name evidence="1" type="ORF">CLUMA_CG007022</name>
</gene>
<protein>
    <submittedName>
        <fullName evidence="1">CLUMA_CG007022, isoform A</fullName>
    </submittedName>
</protein>
<dbReference type="Proteomes" id="UP000183832">
    <property type="component" value="Unassembled WGS sequence"/>
</dbReference>
<evidence type="ECO:0000313" key="2">
    <source>
        <dbReference type="Proteomes" id="UP000183832"/>
    </source>
</evidence>
<organism evidence="1 2">
    <name type="scientific">Clunio marinus</name>
    <dbReference type="NCBI Taxonomy" id="568069"/>
    <lineage>
        <taxon>Eukaryota</taxon>
        <taxon>Metazoa</taxon>
        <taxon>Ecdysozoa</taxon>
        <taxon>Arthropoda</taxon>
        <taxon>Hexapoda</taxon>
        <taxon>Insecta</taxon>
        <taxon>Pterygota</taxon>
        <taxon>Neoptera</taxon>
        <taxon>Endopterygota</taxon>
        <taxon>Diptera</taxon>
        <taxon>Nematocera</taxon>
        <taxon>Chironomoidea</taxon>
        <taxon>Chironomidae</taxon>
        <taxon>Clunio</taxon>
    </lineage>
</organism>
<sequence>MDFALVAHVTKPFEREKDKTQSQIHFHSLLMSQKLCKLPLKPELFTLNLEYKKEGIDKRPSP</sequence>
<name>A0A1J1I3P8_9DIPT</name>
<keyword evidence="2" id="KW-1185">Reference proteome</keyword>
<accession>A0A1J1I3P8</accession>